<dbReference type="EMBL" id="QQAZ01000003">
    <property type="protein sequence ID" value="RDI52977.1"/>
    <property type="molecule type" value="Genomic_DNA"/>
</dbReference>
<gene>
    <name evidence="1" type="ORF">DFR68_103365</name>
</gene>
<organism evidence="1 2">
    <name type="scientific">Nocardia mexicana</name>
    <dbReference type="NCBI Taxonomy" id="279262"/>
    <lineage>
        <taxon>Bacteria</taxon>
        <taxon>Bacillati</taxon>
        <taxon>Actinomycetota</taxon>
        <taxon>Actinomycetes</taxon>
        <taxon>Mycobacteriales</taxon>
        <taxon>Nocardiaceae</taxon>
        <taxon>Nocardia</taxon>
    </lineage>
</organism>
<evidence type="ECO:0000313" key="2">
    <source>
        <dbReference type="Proteomes" id="UP000255355"/>
    </source>
</evidence>
<evidence type="ECO:0000313" key="1">
    <source>
        <dbReference type="EMBL" id="RDI52977.1"/>
    </source>
</evidence>
<proteinExistence type="predicted"/>
<comment type="caution">
    <text evidence="1">The sequence shown here is derived from an EMBL/GenBank/DDBJ whole genome shotgun (WGS) entry which is preliminary data.</text>
</comment>
<keyword evidence="2" id="KW-1185">Reference proteome</keyword>
<dbReference type="Proteomes" id="UP000255355">
    <property type="component" value="Unassembled WGS sequence"/>
</dbReference>
<dbReference type="AlphaFoldDB" id="A0A370H8J6"/>
<dbReference type="OrthoDB" id="4540221at2"/>
<protein>
    <submittedName>
        <fullName evidence="1">Uncharacterized protein</fullName>
    </submittedName>
</protein>
<sequence length="174" mass="19186">MSDPLHTRICLTGAAHRAPMVSLFLVPEPRVRGACMLHLLEQAPVGDVPRRDPDLIASVEARCLPGARARLVAFESADHPAIPGAGLRTVYHDHYIADGPLGLDTGDPAELARLSMLPEHPIGLRRIDDFEDHSVRRAMLAVYRYFGVDQRIPLMYHGFAEPQDGWLALRTAIA</sequence>
<reference evidence="1 2" key="1">
    <citation type="submission" date="2018-07" db="EMBL/GenBank/DDBJ databases">
        <title>Genomic Encyclopedia of Type Strains, Phase IV (KMG-IV): sequencing the most valuable type-strain genomes for metagenomic binning, comparative biology and taxonomic classification.</title>
        <authorList>
            <person name="Goeker M."/>
        </authorList>
    </citation>
    <scope>NUCLEOTIDE SEQUENCE [LARGE SCALE GENOMIC DNA]</scope>
    <source>
        <strain evidence="1 2">DSM 44952</strain>
    </source>
</reference>
<name>A0A370H8J6_9NOCA</name>
<dbReference type="RefSeq" id="WP_068013262.1">
    <property type="nucleotide sequence ID" value="NZ_QQAZ01000003.1"/>
</dbReference>
<accession>A0A370H8J6</accession>